<sequence length="82" mass="8245">MQQYVFSMTSRMVTIAAACALLLCVLLFLLGIEIGARLSAAPPPDASMTPAVPSAVSASSVPPQPASQGTNDLAAVPASSTL</sequence>
<feature type="region of interest" description="Disordered" evidence="1">
    <location>
        <begin position="41"/>
        <end position="82"/>
    </location>
</feature>
<name>A0A158FXB3_9BURK</name>
<reference evidence="2 3" key="1">
    <citation type="submission" date="2016-01" db="EMBL/GenBank/DDBJ databases">
        <authorList>
            <person name="Oliw E.H."/>
        </authorList>
    </citation>
    <scope>NUCLEOTIDE SEQUENCE [LARGE SCALE GENOMIC DNA]</scope>
    <source>
        <strain evidence="2">LMG 27134</strain>
    </source>
</reference>
<protein>
    <submittedName>
        <fullName evidence="2">Uncharacterized protein</fullName>
    </submittedName>
</protein>
<feature type="compositionally biased region" description="Low complexity" evidence="1">
    <location>
        <begin position="50"/>
        <end position="61"/>
    </location>
</feature>
<organism evidence="2 3">
    <name type="scientific">Caballeronia udeis</name>
    <dbReference type="NCBI Taxonomy" id="1232866"/>
    <lineage>
        <taxon>Bacteria</taxon>
        <taxon>Pseudomonadati</taxon>
        <taxon>Pseudomonadota</taxon>
        <taxon>Betaproteobacteria</taxon>
        <taxon>Burkholderiales</taxon>
        <taxon>Burkholderiaceae</taxon>
        <taxon>Caballeronia</taxon>
    </lineage>
</organism>
<accession>A0A158FXB3</accession>
<dbReference type="RefSeq" id="WP_075643881.1">
    <property type="nucleotide sequence ID" value="NZ_FCOK02000008.1"/>
</dbReference>
<gene>
    <name evidence="2" type="ORF">AWB69_01779</name>
</gene>
<dbReference type="EMBL" id="FCOK02000008">
    <property type="protein sequence ID" value="SAL24422.1"/>
    <property type="molecule type" value="Genomic_DNA"/>
</dbReference>
<evidence type="ECO:0000313" key="2">
    <source>
        <dbReference type="EMBL" id="SAL24422.1"/>
    </source>
</evidence>
<evidence type="ECO:0000256" key="1">
    <source>
        <dbReference type="SAM" id="MobiDB-lite"/>
    </source>
</evidence>
<dbReference type="Proteomes" id="UP000054683">
    <property type="component" value="Unassembled WGS sequence"/>
</dbReference>
<proteinExistence type="predicted"/>
<evidence type="ECO:0000313" key="3">
    <source>
        <dbReference type="Proteomes" id="UP000054683"/>
    </source>
</evidence>
<dbReference type="AlphaFoldDB" id="A0A158FXB3"/>